<dbReference type="InterPro" id="IPR011990">
    <property type="entry name" value="TPR-like_helical_dom_sf"/>
</dbReference>
<feature type="region of interest" description="Disordered" evidence="1">
    <location>
        <begin position="103"/>
        <end position="133"/>
    </location>
</feature>
<dbReference type="InterPro" id="IPR013888">
    <property type="entry name" value="RNase_P_Rpm2_mt"/>
</dbReference>
<gene>
    <name evidence="2" type="ORF">RNJ44_04473</name>
</gene>
<dbReference type="Gene3D" id="1.25.40.10">
    <property type="entry name" value="Tetratricopeptide repeat domain"/>
    <property type="match status" value="1"/>
</dbReference>
<name>A0ABR4NV19_9SACH</name>
<reference evidence="2 3" key="1">
    <citation type="submission" date="2024-05" db="EMBL/GenBank/DDBJ databases">
        <title>Long read based assembly of the Candida bracarensis genome reveals expanded adhesin content.</title>
        <authorList>
            <person name="Marcet-Houben M."/>
            <person name="Ksiezopolska E."/>
            <person name="Gabaldon T."/>
        </authorList>
    </citation>
    <scope>NUCLEOTIDE SEQUENCE [LARGE SCALE GENOMIC DNA]</scope>
    <source>
        <strain evidence="2 3">CBM6</strain>
    </source>
</reference>
<evidence type="ECO:0000313" key="3">
    <source>
        <dbReference type="Proteomes" id="UP001623330"/>
    </source>
</evidence>
<evidence type="ECO:0000256" key="1">
    <source>
        <dbReference type="SAM" id="MobiDB-lite"/>
    </source>
</evidence>
<dbReference type="Pfam" id="PF08579">
    <property type="entry name" value="RPM2"/>
    <property type="match status" value="1"/>
</dbReference>
<dbReference type="EMBL" id="JBEVYD010000005">
    <property type="protein sequence ID" value="KAL3232557.1"/>
    <property type="molecule type" value="Genomic_DNA"/>
</dbReference>
<organism evidence="2 3">
    <name type="scientific">Nakaseomyces bracarensis</name>
    <dbReference type="NCBI Taxonomy" id="273131"/>
    <lineage>
        <taxon>Eukaryota</taxon>
        <taxon>Fungi</taxon>
        <taxon>Dikarya</taxon>
        <taxon>Ascomycota</taxon>
        <taxon>Saccharomycotina</taxon>
        <taxon>Saccharomycetes</taxon>
        <taxon>Saccharomycetales</taxon>
        <taxon>Saccharomycetaceae</taxon>
        <taxon>Nakaseomyces</taxon>
    </lineage>
</organism>
<dbReference type="Proteomes" id="UP001623330">
    <property type="component" value="Unassembled WGS sequence"/>
</dbReference>
<keyword evidence="3" id="KW-1185">Reference proteome</keyword>
<proteinExistence type="predicted"/>
<sequence length="1199" mass="138284">MAFKSFKYKIYAKGYHHSTTPSTSFFDNGYYYYQHVRSGKSPVGVMNTTQHPPSEDNGLSTTLHPVVVANNNYNNLDHILSLNSHHDSQDDLGIDICGRKTGNRILTSGNRNNGNASGSGTSRSRNVNSAKKNAKKLASLYKKDSFISQKRFVSSRTTQTDKVESLPQLDLAELEREYQWDPDNEEDLNPETYLATHIEQINKHYERNDYNIINALYHSLKRNGIVVRDCDTVYKILVSLSRREMDDLDIDNKVFELLSCYQDMIANKVKPTVEIYNVVLETLFKSSIVAYKNNNGNGTDFYKIGSELFKTVIEKNDIRLSNDVVNFCLLSTNLYPTFMKLETLQNYINQLTNYRKDSFYYIACLHYARMNNDLDTIKELYEEYRQLLVNDKKNISLREDQFKVYSMFVSGLVECGELELASSLLEKFITKIRNEHGSGENLSILLSNFILSVSKLDCNKAYILWSKFNRLSWVPEFSYEFYLTLLHRGFKDWALTKKIYDYIFPMKRAFKKERETLSDFLLYPMGLESVLNSLMDFSLQLMDNQVVLKLIEESLVKQFTFETGLYPFIFTYLKETDCPDDYLLRLIKSHGELILRSEKPEEIFMLFNAIADNFTSQSLRDSLTELDLFVESCRNFNLAESNKVNYQGFLNIFQSIWCAPKTSSNLPKLIQLHAIMVTKLMDFETYPIVENNRSLSEFKETLNGKFMNLCSMYVKLGFDPNNIAEVTCEALRLSNANENLINYFSHPGDWDKSYPLSLGSMIRVSPATGIKEFNKLRSDGYCFDYDTYKSLVIHNAIDNSVIDSILKLLPIDEQEESKDIANAIGNKITNNQQAEYLLHDERSQLYILPYLKDSALLNLAEHCADIYIYMSKIGFPTRFKGIATQAENKDSIAFIYNKLYEIKDYETIISLNKACPVLDLKILLKSFIRTGDYPSFLALFEKYRNEFGPEGLDLQVEFLINKGQIDDALNIIHFSSQRTEKTLDLYSFAKYLKSFSNEIIIDAPPENTLQLANMLSAQNSFSGMLSVYDIVHKSGIIDMNGPNSVLVKTELLAQMLNNLEDALAFFDPIDNQIKEVFAYKVQNLMRFKIFLKSPSLTKTEMIQLIHIWNVVQPQSINALFNNIVESFYLDDKIRILYLQEGITFPFNIGEINVIINEIANCAASRMDQQGLQKANDFKNFMESNYIPTPIKFQEDIKYS</sequence>
<comment type="caution">
    <text evidence="2">The sequence shown here is derived from an EMBL/GenBank/DDBJ whole genome shotgun (WGS) entry which is preliminary data.</text>
</comment>
<evidence type="ECO:0000313" key="2">
    <source>
        <dbReference type="EMBL" id="KAL3232557.1"/>
    </source>
</evidence>
<feature type="compositionally biased region" description="Low complexity" evidence="1">
    <location>
        <begin position="107"/>
        <end position="133"/>
    </location>
</feature>
<protein>
    <submittedName>
        <fullName evidence="2">Ribonuclease P protein component, mitochondrial</fullName>
    </submittedName>
</protein>
<accession>A0ABR4NV19</accession>